<dbReference type="SUPFAM" id="SSF52075">
    <property type="entry name" value="Outer arm dynein light chain 1"/>
    <property type="match status" value="1"/>
</dbReference>
<dbReference type="SMART" id="SM00369">
    <property type="entry name" value="LRR_TYP"/>
    <property type="match status" value="3"/>
</dbReference>
<dbReference type="Pfam" id="PF12799">
    <property type="entry name" value="LRR_4"/>
    <property type="match status" value="2"/>
</dbReference>
<dbReference type="Proteomes" id="UP001470230">
    <property type="component" value="Unassembled WGS sequence"/>
</dbReference>
<dbReference type="InterPro" id="IPR001611">
    <property type="entry name" value="Leu-rich_rpt"/>
</dbReference>
<dbReference type="PANTHER" id="PTHR46652">
    <property type="entry name" value="LEUCINE-RICH REPEAT AND IQ DOMAIN-CONTAINING PROTEIN 1-RELATED"/>
    <property type="match status" value="1"/>
</dbReference>
<evidence type="ECO:0000313" key="5">
    <source>
        <dbReference type="Proteomes" id="UP001470230"/>
    </source>
</evidence>
<feature type="compositionally biased region" description="Basic and acidic residues" evidence="3">
    <location>
        <begin position="266"/>
        <end position="275"/>
    </location>
</feature>
<evidence type="ECO:0000256" key="1">
    <source>
        <dbReference type="ARBA" id="ARBA00022614"/>
    </source>
</evidence>
<sequence length="350" mass="40224">MNSDNDFDDEMPMTKKAIVDTCMKHGLYVVPELNDVLYLHYKGFSKINELDEYVNVKTLWLNNNSITTISGLSTLVNLSTLYLQDNLIDTIEGLDGLSSLETLILSNNYISTISGLSNLKNLTSIELDHNQIRNFRSLEGLTECPSLENVNISHNKIVLENNNEDLLFDILKKLPNLKVLRMEGNPFVRNMTNYRRRIINILPELRFLDENPVTDHDRRLAAAWKVGGKEAEIQERYKINDEKESAKKEVMRDFRRMKREALLSSGKEKIEDHPELLSSDDENKETLMKDKYRRLSELEKNESNSKSKDPKNQNANGNDNENDKTFFTGIKSARASEDNDGEDINTDDVD</sequence>
<dbReference type="InterPro" id="IPR003591">
    <property type="entry name" value="Leu-rich_rpt_typical-subtyp"/>
</dbReference>
<dbReference type="PROSITE" id="PS51450">
    <property type="entry name" value="LRR"/>
    <property type="match status" value="4"/>
</dbReference>
<feature type="region of interest" description="Disordered" evidence="3">
    <location>
        <begin position="265"/>
        <end position="350"/>
    </location>
</feature>
<dbReference type="EMBL" id="JAPFFF010000003">
    <property type="protein sequence ID" value="KAK8893863.1"/>
    <property type="molecule type" value="Genomic_DNA"/>
</dbReference>
<protein>
    <submittedName>
        <fullName evidence="4">Axoneme assembly</fullName>
    </submittedName>
</protein>
<evidence type="ECO:0000256" key="3">
    <source>
        <dbReference type="SAM" id="MobiDB-lite"/>
    </source>
</evidence>
<organism evidence="4 5">
    <name type="scientific">Tritrichomonas musculus</name>
    <dbReference type="NCBI Taxonomy" id="1915356"/>
    <lineage>
        <taxon>Eukaryota</taxon>
        <taxon>Metamonada</taxon>
        <taxon>Parabasalia</taxon>
        <taxon>Tritrichomonadida</taxon>
        <taxon>Tritrichomonadidae</taxon>
        <taxon>Tritrichomonas</taxon>
    </lineage>
</organism>
<gene>
    <name evidence="4" type="ORF">M9Y10_022292</name>
</gene>
<dbReference type="Gene3D" id="3.80.10.10">
    <property type="entry name" value="Ribonuclease Inhibitor"/>
    <property type="match status" value="2"/>
</dbReference>
<keyword evidence="2" id="KW-0677">Repeat</keyword>
<dbReference type="InterPro" id="IPR032675">
    <property type="entry name" value="LRR_dom_sf"/>
</dbReference>
<reference evidence="4 5" key="1">
    <citation type="submission" date="2024-04" db="EMBL/GenBank/DDBJ databases">
        <title>Tritrichomonas musculus Genome.</title>
        <authorList>
            <person name="Alves-Ferreira E."/>
            <person name="Grigg M."/>
            <person name="Lorenzi H."/>
            <person name="Galac M."/>
        </authorList>
    </citation>
    <scope>NUCLEOTIDE SEQUENCE [LARGE SCALE GENOMIC DNA]</scope>
    <source>
        <strain evidence="4 5">EAF2021</strain>
    </source>
</reference>
<keyword evidence="1" id="KW-0433">Leucine-rich repeat</keyword>
<feature type="compositionally biased region" description="Basic and acidic residues" evidence="3">
    <location>
        <begin position="284"/>
        <end position="311"/>
    </location>
</feature>
<dbReference type="InterPro" id="IPR050836">
    <property type="entry name" value="SDS22/Internalin_LRR"/>
</dbReference>
<comment type="caution">
    <text evidence="4">The sequence shown here is derived from an EMBL/GenBank/DDBJ whole genome shotgun (WGS) entry which is preliminary data.</text>
</comment>
<keyword evidence="5" id="KW-1185">Reference proteome</keyword>
<name>A0ABR2KS32_9EUKA</name>
<dbReference type="PANTHER" id="PTHR46652:SF3">
    <property type="entry name" value="LEUCINE-RICH REPEAT-CONTAINING PROTEIN 9"/>
    <property type="match status" value="1"/>
</dbReference>
<evidence type="ECO:0000313" key="4">
    <source>
        <dbReference type="EMBL" id="KAK8893863.1"/>
    </source>
</evidence>
<dbReference type="SMART" id="SM00365">
    <property type="entry name" value="LRR_SD22"/>
    <property type="match status" value="4"/>
</dbReference>
<proteinExistence type="predicted"/>
<dbReference type="InterPro" id="IPR025875">
    <property type="entry name" value="Leu-rich_rpt_4"/>
</dbReference>
<feature type="compositionally biased region" description="Acidic residues" evidence="3">
    <location>
        <begin position="338"/>
        <end position="350"/>
    </location>
</feature>
<accession>A0ABR2KS32</accession>
<evidence type="ECO:0000256" key="2">
    <source>
        <dbReference type="ARBA" id="ARBA00022737"/>
    </source>
</evidence>